<gene>
    <name evidence="1" type="ORF">D8771_05200</name>
</gene>
<evidence type="ECO:0000313" key="2">
    <source>
        <dbReference type="Proteomes" id="UP000298111"/>
    </source>
</evidence>
<sequence>MRAELAVVGGGPAGVAAVLMAAGLGLRTTLVEAGRVAGKVAEIGALDNVPGGWSDGAALARALAADIGRLRAAGRCTLVSGRALRVRACEEGTETELADGRVLAADAVLVATGVTAPDPGDVPWLDAPRGLRLPPLWRTVPERIASGAAPAVVLGADRPLGTWLRAHPDAAVRLDVLHSAADAHKTEEVAGDSRVRLTEVRSATVTEEDDGLFHVTAVPAHGAARALRTATLLGNLGSRPALLGGDLVPGPDGYCDPAAQHPRILVAGDLRSARYQRIVTAQGSGAEAALGHYYGARGVGDTNQAPARRRSRPDA</sequence>
<dbReference type="InterPro" id="IPR023753">
    <property type="entry name" value="FAD/NAD-binding_dom"/>
</dbReference>
<accession>A0A6C1BZH6</accession>
<dbReference type="InterPro" id="IPR036188">
    <property type="entry name" value="FAD/NAD-bd_sf"/>
</dbReference>
<organism evidence="1 2">
    <name type="scientific">Streptomyces albus</name>
    <dbReference type="NCBI Taxonomy" id="1888"/>
    <lineage>
        <taxon>Bacteria</taxon>
        <taxon>Bacillati</taxon>
        <taxon>Actinomycetota</taxon>
        <taxon>Actinomycetes</taxon>
        <taxon>Kitasatosporales</taxon>
        <taxon>Streptomycetaceae</taxon>
        <taxon>Streptomyces</taxon>
    </lineage>
</organism>
<evidence type="ECO:0000313" key="1">
    <source>
        <dbReference type="EMBL" id="TGG87144.1"/>
    </source>
</evidence>
<dbReference type="EMBL" id="RCIY01000029">
    <property type="protein sequence ID" value="TGG87144.1"/>
    <property type="molecule type" value="Genomic_DNA"/>
</dbReference>
<dbReference type="RefSeq" id="WP_135566722.1">
    <property type="nucleotide sequence ID" value="NZ_CP048875.1"/>
</dbReference>
<name>A0A6C1BZH6_9ACTN</name>
<reference evidence="1 2" key="1">
    <citation type="submission" date="2018-10" db="EMBL/GenBank/DDBJ databases">
        <title>Isolation of pseudouridimycin from Streptomyces albus DSM 40763.</title>
        <authorList>
            <person name="Rosenqvist P."/>
            <person name="Metsae-Ketelae M."/>
            <person name="Virta P."/>
        </authorList>
    </citation>
    <scope>NUCLEOTIDE SEQUENCE [LARGE SCALE GENOMIC DNA]</scope>
    <source>
        <strain evidence="1 2">DSM 40763</strain>
    </source>
</reference>
<dbReference type="SUPFAM" id="SSF51905">
    <property type="entry name" value="FAD/NAD(P)-binding domain"/>
    <property type="match status" value="1"/>
</dbReference>
<dbReference type="GO" id="GO:0003955">
    <property type="term" value="F:NAD(P)H dehydrogenase (quinone) activity"/>
    <property type="evidence" value="ECO:0007669"/>
    <property type="project" value="TreeGrafter"/>
</dbReference>
<comment type="caution">
    <text evidence="1">The sequence shown here is derived from an EMBL/GenBank/DDBJ whole genome shotgun (WGS) entry which is preliminary data.</text>
</comment>
<dbReference type="PRINTS" id="PR00469">
    <property type="entry name" value="PNDRDTASEII"/>
</dbReference>
<dbReference type="PANTHER" id="PTHR43014">
    <property type="entry name" value="MERCURIC REDUCTASE"/>
    <property type="match status" value="1"/>
</dbReference>
<protein>
    <submittedName>
        <fullName evidence="1">NAD(P)/FAD-dependent oxidoreductase</fullName>
    </submittedName>
</protein>
<dbReference type="Gene3D" id="3.50.50.60">
    <property type="entry name" value="FAD/NAD(P)-binding domain"/>
    <property type="match status" value="2"/>
</dbReference>
<dbReference type="Pfam" id="PF07992">
    <property type="entry name" value="Pyr_redox_2"/>
    <property type="match status" value="1"/>
</dbReference>
<dbReference type="PRINTS" id="PR00368">
    <property type="entry name" value="FADPNR"/>
</dbReference>
<dbReference type="GO" id="GO:0050660">
    <property type="term" value="F:flavin adenine dinucleotide binding"/>
    <property type="evidence" value="ECO:0007669"/>
    <property type="project" value="TreeGrafter"/>
</dbReference>
<dbReference type="AlphaFoldDB" id="A0A6C1BZH6"/>
<dbReference type="PANTHER" id="PTHR43014:SF2">
    <property type="entry name" value="MERCURIC REDUCTASE"/>
    <property type="match status" value="1"/>
</dbReference>
<dbReference type="GeneID" id="75185690"/>
<proteinExistence type="predicted"/>
<dbReference type="Proteomes" id="UP000298111">
    <property type="component" value="Unassembled WGS sequence"/>
</dbReference>